<gene>
    <name evidence="2" type="ORF">BDV26DRAFT_274773</name>
</gene>
<accession>A0A5N7AQI1</accession>
<feature type="region of interest" description="Disordered" evidence="1">
    <location>
        <begin position="1"/>
        <end position="26"/>
    </location>
</feature>
<dbReference type="EMBL" id="ML736376">
    <property type="protein sequence ID" value="KAE8372121.1"/>
    <property type="molecule type" value="Genomic_DNA"/>
</dbReference>
<reference evidence="2 3" key="1">
    <citation type="submission" date="2019-04" db="EMBL/GenBank/DDBJ databases">
        <title>Friends and foes A comparative genomics studyof 23 Aspergillus species from section Flavi.</title>
        <authorList>
            <consortium name="DOE Joint Genome Institute"/>
            <person name="Kjaerbolling I."/>
            <person name="Vesth T."/>
            <person name="Frisvad J.C."/>
            <person name="Nybo J.L."/>
            <person name="Theobald S."/>
            <person name="Kildgaard S."/>
            <person name="Isbrandt T."/>
            <person name="Kuo A."/>
            <person name="Sato A."/>
            <person name="Lyhne E.K."/>
            <person name="Kogle M.E."/>
            <person name="Wiebenga A."/>
            <person name="Kun R.S."/>
            <person name="Lubbers R.J."/>
            <person name="Makela M.R."/>
            <person name="Barry K."/>
            <person name="Chovatia M."/>
            <person name="Clum A."/>
            <person name="Daum C."/>
            <person name="Haridas S."/>
            <person name="He G."/>
            <person name="LaButti K."/>
            <person name="Lipzen A."/>
            <person name="Mondo S."/>
            <person name="Riley R."/>
            <person name="Salamov A."/>
            <person name="Simmons B.A."/>
            <person name="Magnuson J.K."/>
            <person name="Henrissat B."/>
            <person name="Mortensen U.H."/>
            <person name="Larsen T.O."/>
            <person name="Devries R.P."/>
            <person name="Grigoriev I.V."/>
            <person name="Machida M."/>
            <person name="Baker S.E."/>
            <person name="Andersen M.R."/>
        </authorList>
    </citation>
    <scope>NUCLEOTIDE SEQUENCE [LARGE SCALE GENOMIC DNA]</scope>
    <source>
        <strain evidence="2 3">IBT 29228</strain>
    </source>
</reference>
<protein>
    <recommendedName>
        <fullName evidence="4">Tubby C-terminal-like domain-containing protein</fullName>
    </recommendedName>
</protein>
<evidence type="ECO:0008006" key="4">
    <source>
        <dbReference type="Google" id="ProtNLM"/>
    </source>
</evidence>
<keyword evidence="3" id="KW-1185">Reference proteome</keyword>
<dbReference type="OrthoDB" id="4725912at2759"/>
<proteinExistence type="predicted"/>
<evidence type="ECO:0000313" key="3">
    <source>
        <dbReference type="Proteomes" id="UP000326198"/>
    </source>
</evidence>
<name>A0A5N7AQI1_9EURO</name>
<feature type="compositionally biased region" description="Pro residues" evidence="1">
    <location>
        <begin position="1"/>
        <end position="18"/>
    </location>
</feature>
<dbReference type="Proteomes" id="UP000326198">
    <property type="component" value="Unassembled WGS sequence"/>
</dbReference>
<evidence type="ECO:0000256" key="1">
    <source>
        <dbReference type="SAM" id="MobiDB-lite"/>
    </source>
</evidence>
<dbReference type="AlphaFoldDB" id="A0A5N7AQI1"/>
<organism evidence="2 3">
    <name type="scientific">Aspergillus bertholletiae</name>
    <dbReference type="NCBI Taxonomy" id="1226010"/>
    <lineage>
        <taxon>Eukaryota</taxon>
        <taxon>Fungi</taxon>
        <taxon>Dikarya</taxon>
        <taxon>Ascomycota</taxon>
        <taxon>Pezizomycotina</taxon>
        <taxon>Eurotiomycetes</taxon>
        <taxon>Eurotiomycetidae</taxon>
        <taxon>Eurotiales</taxon>
        <taxon>Aspergillaceae</taxon>
        <taxon>Aspergillus</taxon>
        <taxon>Aspergillus subgen. Circumdati</taxon>
    </lineage>
</organism>
<sequence length="216" mass="24246">MPGNPPYGYPPQPQPGYPQPMMGNPQYPPQPYHMQSSVRSLKVEFSGWTSRHLAINDLGQGSLLYTVDLHNRNPQMEFKNASTNNTIATVHLRALKPEIDIKLHGRDINLRVHRAFKNETSWQSLAFPTMHFTWKVTSAWKSLDFECVDQNNATVAKFKSHSSCSMRKLGQLDIQLPPATSGPAMEELMLTGVAFMYYAYLKHTRNTNAAVAGAVA</sequence>
<evidence type="ECO:0000313" key="2">
    <source>
        <dbReference type="EMBL" id="KAE8372121.1"/>
    </source>
</evidence>